<dbReference type="OrthoDB" id="9758229at2"/>
<dbReference type="SUPFAM" id="SSF52540">
    <property type="entry name" value="P-loop containing nucleoside triphosphate hydrolases"/>
    <property type="match status" value="1"/>
</dbReference>
<feature type="transmembrane region" description="Helical" evidence="1">
    <location>
        <begin position="6"/>
        <end position="25"/>
    </location>
</feature>
<keyword evidence="1" id="KW-0812">Transmembrane</keyword>
<dbReference type="InterPro" id="IPR027417">
    <property type="entry name" value="P-loop_NTPase"/>
</dbReference>
<sequence>MLSVENIFLIIAIIVVCFIVFIFLLPRLMKLRMLFAKAKETKNIRNDLMVWKRIAFLARGGKDSDKIKKQMSVDEIGLIVKAFETCKQNLKANFRKSSDLPWFIMLGEPSSGKSSLIDRSNQDMFATENDYVSKNGSRQAAPIRFWINNNAVVADVSGRIFFDSWFEGSNAQWRAIINNLRNKHKNFPLSGIVITVPVDSLIADDEALIKKKAYLIRNEVNRLLNGLGMSLPCYFVVTKIDVISGFREYFSNVDEEIKDAELGWKNSNHIYNEAEFDEFWKEFISKLRLGRNNLMLSSNNFKQEEDRFDKTSKIYMFPENINETSNNLELYLKIIFDQKKMYSFNSNLMLEGVYFTSAKDEGYSLSKHFAKLHNKSIDDAPMAESLMERQGFFISNLFKYQIFHCFKLAHFTQREIFKRSIPHFMVLGFMVIVSVMWLMAVVFNRDAINENIKTSQQYYSEIGALFGSKNIDNAYLIGMDENKNTEYYGKESMPNDPLLSREGFYVTALRDAQADWDAPFGFKTSSFLRFGTLNMLHDERLVLFDNIRDRMMTIPLIKSLENHLVIYKDESFTKEKRAALVSLLNFAKVAEENFYYANENYQHLENILRFLLPDLRPEIISILASKETHSSTQNNNLIDTVVLSPLYTNSIKIGVDSMFNAWVSGNIYPDSFFNKLRDMAYSGAKIDSIINELNAFSPLDFNQSNFQEMITYWNNLYYREKENYNTLESSFAVVKDNLAKIDKFKQDNKINMNKSNYILLSNIAYEDFLKIHKDDFNLLEFYDNLKPENGKQDIVGDLINDVYLEQNKKDSLLKIEDNYSALREFNFGKLISIFKNVELDKNKDILPLYALLNELFDLAYNPSKINEKNNNSILAFQNYQQDAIKRLEKLKEYEQKYKNDQLISKIISVLTLMYQQTFKDAQVNFAQTIFSSYPKTQLEIMNRVAQDNVDQKVFESSSYLNLVYKAEYSPLAVENYIKPFWNVSNQIFQKNNNKEIDSLRKILNLNNNFHNTYKAMEDYTLAFIKYWEDYADLLSPSFKDYTEFKNFIKDLKPYAVNNDLHNVYYTVYKIIDSLPNDTLSKYVLDKKNQALKAIENKINIINPSFSESCGVVLNTWISLPSNAIEASKIFNSFDANKIKDSFFGVNGLIPWWSKLFKQGQFLMKKESWESAMEDFKQHKDEFLKFPLCADADISNAINHENIMQLQQILLNFVNNNLEQKALEANSTFLSQGDKEIMQWAKSNLNIIDAIYEPIPLEWNLFILDNQTQINLAKNSPYDSAAARFRYVEFQAENSMAENTRFSTISPKDEPIKIGKGSAYLGNFRFLFYIYSNSVEPDSTVEILDKWAILNLYLKKGIIPDQKNDKIFYIPLKITDRLGSDYIYYIGVEFNKEIVEKNKWLNQYDLPNF</sequence>
<protein>
    <recommendedName>
        <fullName evidence="2">Type VI secretion system component TssM1 N-terminal domain-containing protein</fullName>
    </recommendedName>
</protein>
<dbReference type="HOGENOM" id="CLU_253821_0_0_7"/>
<name>C5ZYV3_9HELI</name>
<dbReference type="Proteomes" id="UP000007032">
    <property type="component" value="Chromosome"/>
</dbReference>
<dbReference type="eggNOG" id="COG3523">
    <property type="taxonomic scope" value="Bacteria"/>
</dbReference>
<dbReference type="Gene3D" id="3.40.50.300">
    <property type="entry name" value="P-loop containing nucleotide triphosphate hydrolases"/>
    <property type="match status" value="1"/>
</dbReference>
<evidence type="ECO:0000259" key="2">
    <source>
        <dbReference type="Pfam" id="PF14331"/>
    </source>
</evidence>
<keyword evidence="1" id="KW-0472">Membrane</keyword>
<keyword evidence="1" id="KW-1133">Transmembrane helix</keyword>
<accession>C5ZYV3</accession>
<dbReference type="EMBL" id="CM000776">
    <property type="protein sequence ID" value="EES89211.1"/>
    <property type="molecule type" value="Genomic_DNA"/>
</dbReference>
<evidence type="ECO:0000256" key="1">
    <source>
        <dbReference type="SAM" id="Phobius"/>
    </source>
</evidence>
<proteinExistence type="predicted"/>
<feature type="domain" description="Type VI secretion system component TssM1 N-terminal" evidence="2">
    <location>
        <begin position="169"/>
        <end position="420"/>
    </location>
</feature>
<organism evidence="3 4">
    <name type="scientific">Helicobacter canadensis MIT 98-5491</name>
    <dbReference type="NCBI Taxonomy" id="537970"/>
    <lineage>
        <taxon>Bacteria</taxon>
        <taxon>Pseudomonadati</taxon>
        <taxon>Campylobacterota</taxon>
        <taxon>Epsilonproteobacteria</taxon>
        <taxon>Campylobacterales</taxon>
        <taxon>Helicobacteraceae</taxon>
        <taxon>Helicobacter</taxon>
    </lineage>
</organism>
<gene>
    <name evidence="3" type="ORF">HCAN_0494</name>
</gene>
<dbReference type="RefSeq" id="WP_006655187.1">
    <property type="nucleotide sequence ID" value="NZ_CM000776.2"/>
</dbReference>
<dbReference type="PANTHER" id="PTHR36153:SF1">
    <property type="entry name" value="TYPE VI SECRETION SYSTEM COMPONENT TSSM1"/>
    <property type="match status" value="1"/>
</dbReference>
<evidence type="ECO:0000313" key="4">
    <source>
        <dbReference type="Proteomes" id="UP000007032"/>
    </source>
</evidence>
<feature type="transmembrane region" description="Helical" evidence="1">
    <location>
        <begin position="424"/>
        <end position="443"/>
    </location>
</feature>
<dbReference type="Pfam" id="PF14331">
    <property type="entry name" value="IcmF-related_N"/>
    <property type="match status" value="1"/>
</dbReference>
<dbReference type="InterPro" id="IPR025743">
    <property type="entry name" value="TssM1_N"/>
</dbReference>
<reference evidence="3 4" key="1">
    <citation type="journal article" date="2009" name="J. Bacteriol.">
        <title>Genome sequence of the emerging pathogen Helicobacter canadensis.</title>
        <authorList>
            <person name="Loman N.J."/>
            <person name="Snyder L.A."/>
            <person name="Linton J.D."/>
            <person name="Langdon R."/>
            <person name="Lawson A.J."/>
            <person name="Weinstock G.M."/>
            <person name="Wren B.W."/>
            <person name="Pallen M.J."/>
        </authorList>
    </citation>
    <scope>NUCLEOTIDE SEQUENCE [LARGE SCALE GENOMIC DNA]</scope>
    <source>
        <strain evidence="3 4">MIT 98-5491</strain>
    </source>
</reference>
<dbReference type="InterPro" id="IPR053156">
    <property type="entry name" value="T6SS_TssM-like"/>
</dbReference>
<dbReference type="PANTHER" id="PTHR36153">
    <property type="entry name" value="INNER MEMBRANE PROTEIN-RELATED"/>
    <property type="match status" value="1"/>
</dbReference>
<dbReference type="STRING" id="537970.HCAN_0494"/>
<evidence type="ECO:0000313" key="3">
    <source>
        <dbReference type="EMBL" id="EES89211.1"/>
    </source>
</evidence>
<keyword evidence="4" id="KW-1185">Reference proteome</keyword>